<accession>A0A813CLB0</accession>
<keyword evidence="1" id="KW-0812">Transmembrane</keyword>
<dbReference type="OrthoDB" id="446633at2759"/>
<organism evidence="2 3">
    <name type="scientific">Symbiodinium necroappetens</name>
    <dbReference type="NCBI Taxonomy" id="1628268"/>
    <lineage>
        <taxon>Eukaryota</taxon>
        <taxon>Sar</taxon>
        <taxon>Alveolata</taxon>
        <taxon>Dinophyceae</taxon>
        <taxon>Suessiales</taxon>
        <taxon>Symbiodiniaceae</taxon>
        <taxon>Symbiodinium</taxon>
    </lineage>
</organism>
<keyword evidence="1" id="KW-0472">Membrane</keyword>
<evidence type="ECO:0000256" key="1">
    <source>
        <dbReference type="SAM" id="Phobius"/>
    </source>
</evidence>
<keyword evidence="1" id="KW-1133">Transmembrane helix</keyword>
<feature type="transmembrane region" description="Helical" evidence="1">
    <location>
        <begin position="166"/>
        <end position="187"/>
    </location>
</feature>
<sequence>SLPDPVKVLQVSQRREYKLLGKHSRFLDKGLLLGKAKNIHTRVYNLAQAVALASDWQVNPAARGALRPFRCIAQERKVAMKVDDAPEGSEGRHFVEPTALRLVLLAEGHSSKFCIQWCVLCYVTSSVMSWHDWWYVAVFGLPAYICHWLDVCNIFKLFWVTMSSSYFVAGILVVGFSSLGCVSGLHVDGSTIGSKYIGGFNLAVGECTKACLELRRDKYTHNIYIHTHIYIFIFIFICLFICLLIHRIV</sequence>
<name>A0A813CLB0_9DINO</name>
<dbReference type="AlphaFoldDB" id="A0A813CLB0"/>
<feature type="transmembrane region" description="Helical" evidence="1">
    <location>
        <begin position="223"/>
        <end position="245"/>
    </location>
</feature>
<evidence type="ECO:0000313" key="2">
    <source>
        <dbReference type="EMBL" id="CAE7945625.1"/>
    </source>
</evidence>
<gene>
    <name evidence="2" type="ORF">SNEC2469_LOCUS35622</name>
</gene>
<keyword evidence="3" id="KW-1185">Reference proteome</keyword>
<evidence type="ECO:0000313" key="3">
    <source>
        <dbReference type="Proteomes" id="UP000601435"/>
    </source>
</evidence>
<reference evidence="2" key="1">
    <citation type="submission" date="2021-02" db="EMBL/GenBank/DDBJ databases">
        <authorList>
            <person name="Dougan E. K."/>
            <person name="Rhodes N."/>
            <person name="Thang M."/>
            <person name="Chan C."/>
        </authorList>
    </citation>
    <scope>NUCLEOTIDE SEQUENCE</scope>
</reference>
<feature type="transmembrane region" description="Helical" evidence="1">
    <location>
        <begin position="133"/>
        <end position="159"/>
    </location>
</feature>
<proteinExistence type="predicted"/>
<protein>
    <submittedName>
        <fullName evidence="2">Uncharacterized protein</fullName>
    </submittedName>
</protein>
<dbReference type="EMBL" id="CAJNJA010104140">
    <property type="protein sequence ID" value="CAE7945625.1"/>
    <property type="molecule type" value="Genomic_DNA"/>
</dbReference>
<feature type="non-terminal residue" evidence="2">
    <location>
        <position position="1"/>
    </location>
</feature>
<comment type="caution">
    <text evidence="2">The sequence shown here is derived from an EMBL/GenBank/DDBJ whole genome shotgun (WGS) entry which is preliminary data.</text>
</comment>
<dbReference type="Proteomes" id="UP000601435">
    <property type="component" value="Unassembled WGS sequence"/>
</dbReference>